<proteinExistence type="predicted"/>
<evidence type="ECO:0000313" key="3">
    <source>
        <dbReference type="EMBL" id="CAF1164524.1"/>
    </source>
</evidence>
<dbReference type="EMBL" id="CAJNOI010000033">
    <property type="protein sequence ID" value="CAF0888570.1"/>
    <property type="molecule type" value="Genomic_DNA"/>
</dbReference>
<dbReference type="Proteomes" id="UP000663877">
    <property type="component" value="Unassembled WGS sequence"/>
</dbReference>
<keyword evidence="1" id="KW-0472">Membrane</keyword>
<reference evidence="3" key="1">
    <citation type="submission" date="2021-02" db="EMBL/GenBank/DDBJ databases">
        <authorList>
            <person name="Nowell W R."/>
        </authorList>
    </citation>
    <scope>NUCLEOTIDE SEQUENCE</scope>
</reference>
<evidence type="ECO:0000313" key="4">
    <source>
        <dbReference type="EMBL" id="CAF1521476.1"/>
    </source>
</evidence>
<keyword evidence="5" id="KW-1185">Reference proteome</keyword>
<gene>
    <name evidence="2" type="ORF">BJG266_LOCUS9821</name>
    <name evidence="3" type="ORF">QVE165_LOCUS23754</name>
    <name evidence="4" type="ORF">QVE165_LOCUS44820</name>
</gene>
<feature type="transmembrane region" description="Helical" evidence="1">
    <location>
        <begin position="21"/>
        <end position="47"/>
    </location>
</feature>
<dbReference type="OrthoDB" id="10071056at2759"/>
<keyword evidence="1" id="KW-0812">Transmembrane</keyword>
<evidence type="ECO:0000313" key="5">
    <source>
        <dbReference type="Proteomes" id="UP000663832"/>
    </source>
</evidence>
<comment type="caution">
    <text evidence="3">The sequence shown here is derived from an EMBL/GenBank/DDBJ whole genome shotgun (WGS) entry which is preliminary data.</text>
</comment>
<dbReference type="Proteomes" id="UP000663832">
    <property type="component" value="Unassembled WGS sequence"/>
</dbReference>
<dbReference type="EMBL" id="CAJNOM010000163">
    <property type="protein sequence ID" value="CAF1164524.1"/>
    <property type="molecule type" value="Genomic_DNA"/>
</dbReference>
<dbReference type="EMBL" id="CAJNOM010000611">
    <property type="protein sequence ID" value="CAF1521476.1"/>
    <property type="molecule type" value="Genomic_DNA"/>
</dbReference>
<evidence type="ECO:0000256" key="1">
    <source>
        <dbReference type="SAM" id="Phobius"/>
    </source>
</evidence>
<name>A0A814TQA9_9BILA</name>
<organism evidence="3 5">
    <name type="scientific">Adineta steineri</name>
    <dbReference type="NCBI Taxonomy" id="433720"/>
    <lineage>
        <taxon>Eukaryota</taxon>
        <taxon>Metazoa</taxon>
        <taxon>Spiralia</taxon>
        <taxon>Gnathifera</taxon>
        <taxon>Rotifera</taxon>
        <taxon>Eurotatoria</taxon>
        <taxon>Bdelloidea</taxon>
        <taxon>Adinetida</taxon>
        <taxon>Adinetidae</taxon>
        <taxon>Adineta</taxon>
    </lineage>
</organism>
<protein>
    <submittedName>
        <fullName evidence="3">Uncharacterized protein</fullName>
    </submittedName>
</protein>
<evidence type="ECO:0000313" key="2">
    <source>
        <dbReference type="EMBL" id="CAF0888570.1"/>
    </source>
</evidence>
<sequence length="216" mass="22992">MYAPPPAAANRRGGLAASGPLLAICCLGFILFLIAATIVLALIPVYLSTRGSSSSSANTASYQLQMTPSADARKRSLATLVEGTFADSTLALLILLIESKLNLNHGSCLIPSCTSVFTSRRRRGFGLLRERRGLYPNVFCPISFSRKHCDKCGNKGFQNSIKPFTGEITEVIIIDTFGSTKNCGAIIYSIVINFITSFTNPSVSTSTAANTAKVIG</sequence>
<keyword evidence="1" id="KW-1133">Transmembrane helix</keyword>
<accession>A0A814TQA9</accession>
<dbReference type="AlphaFoldDB" id="A0A814TQA9"/>